<dbReference type="EMBL" id="BMQL01000058">
    <property type="protein sequence ID" value="GGR33247.1"/>
    <property type="molecule type" value="Genomic_DNA"/>
</dbReference>
<dbReference type="AlphaFoldDB" id="A0A918FDE4"/>
<keyword evidence="2" id="KW-0732">Signal</keyword>
<evidence type="ECO:0000313" key="4">
    <source>
        <dbReference type="Proteomes" id="UP000603865"/>
    </source>
</evidence>
<dbReference type="InterPro" id="IPR012334">
    <property type="entry name" value="Pectin_lyas_fold"/>
</dbReference>
<evidence type="ECO:0000256" key="1">
    <source>
        <dbReference type="SAM" id="MobiDB-lite"/>
    </source>
</evidence>
<evidence type="ECO:0000313" key="3">
    <source>
        <dbReference type="EMBL" id="GGR33247.1"/>
    </source>
</evidence>
<name>A0A918FDE4_9DEIO</name>
<dbReference type="Proteomes" id="UP000603865">
    <property type="component" value="Unassembled WGS sequence"/>
</dbReference>
<protein>
    <submittedName>
        <fullName evidence="3">Uncharacterized protein</fullName>
    </submittedName>
</protein>
<sequence>MTTRTRSRHPAGPASALLLCALLLSACGGPAPSAPPPTPTTPVAQTPAPPSPQPSVLSPLGLLRVTFTHIGADDASATSTTLSPLTGQALNDTAAGLQLLPVSSGSFVVGTRGAGGMRYLYATFKVRNASAAGTAYTTARTNPTLVAVSTPSSVNGTALSSLLKYDGSAVNPGLAPQILPTHAMTFDRATDTPQVLSGGEDLQLYAEGEAAALGLPSGVTRVLPYGFVIRNPSTPGSRTLAANPGAGQYDGVVTLAMKVPLQATPADDPFSVSLDVEAVDDSVTRVSESMEEQGAGSRAAARAALLGPSTQVATLCGTTLSGPNDVFLGSVTTAGGAGLDRQAHLGGNLALQTLGVGPYAVVGNTTRSVPAASGVLSNYAAYPAAPGGLPATLSAVSAPGSTPGSSVTVNNDGSFTFTPKVGDGSGTTDTLAYSVSDNAGCTSPALSANVPVSGRVWYVDNTAAAGGDGRSGTPFQGLSSVSGVSSAGDTVYVAHGSGATSSAGFTLKASQRLIGGGVPLTLSGATLRPTDPAGAPTLSGAGLTLAQDNELAGLNVNTTSGAGIAGTSFGTLTTSGVSVTASGAPALDLSGGTLAATFSKLSSSNSPTHGLNLTNTQGSLSVTGDGSTAGSGGTISGALQNGVNVTSTGAAPSVALNWMNISGSKNYGVLYTVPSASSSSTAVSVSNSVLSDNTNLHVLLDLGGSGAANFTLTGNTMSNPTTGTSGALQVNAKQPVSATVQGRVTNNTITLNSGSFGTGIATYVTGAGHATVQLSGNIIKSFGTFGIDLATQVSSGSLDATVSNNVIALPSALALEGMRLNAGDGTAGESSALCVNLIANSSVGNEGVPGNGLVGYQIRQRPGTFYKLQGYSGGSVDATAIANFIRNTDITNPKSGARVRTVSNVSGGTCATPTF</sequence>
<dbReference type="PROSITE" id="PS51257">
    <property type="entry name" value="PROKAR_LIPOPROTEIN"/>
    <property type="match status" value="1"/>
</dbReference>
<dbReference type="SUPFAM" id="SSF51126">
    <property type="entry name" value="Pectin lyase-like"/>
    <property type="match status" value="1"/>
</dbReference>
<evidence type="ECO:0000256" key="2">
    <source>
        <dbReference type="SAM" id="SignalP"/>
    </source>
</evidence>
<keyword evidence="4" id="KW-1185">Reference proteome</keyword>
<proteinExistence type="predicted"/>
<dbReference type="InterPro" id="IPR011050">
    <property type="entry name" value="Pectin_lyase_fold/virulence"/>
</dbReference>
<reference evidence="3" key="2">
    <citation type="submission" date="2020-09" db="EMBL/GenBank/DDBJ databases">
        <authorList>
            <person name="Sun Q."/>
            <person name="Ohkuma M."/>
        </authorList>
    </citation>
    <scope>NUCLEOTIDE SEQUENCE</scope>
    <source>
        <strain evidence="3">JCM 31311</strain>
    </source>
</reference>
<feature type="signal peptide" evidence="2">
    <location>
        <begin position="1"/>
        <end position="33"/>
    </location>
</feature>
<feature type="region of interest" description="Disordered" evidence="1">
    <location>
        <begin position="31"/>
        <end position="56"/>
    </location>
</feature>
<feature type="chain" id="PRO_5037643038" evidence="2">
    <location>
        <begin position="34"/>
        <end position="915"/>
    </location>
</feature>
<gene>
    <name evidence="3" type="ORF">GCM10008957_49490</name>
</gene>
<comment type="caution">
    <text evidence="3">The sequence shown here is derived from an EMBL/GenBank/DDBJ whole genome shotgun (WGS) entry which is preliminary data.</text>
</comment>
<organism evidence="3 4">
    <name type="scientific">Deinococcus ruber</name>
    <dbReference type="NCBI Taxonomy" id="1848197"/>
    <lineage>
        <taxon>Bacteria</taxon>
        <taxon>Thermotogati</taxon>
        <taxon>Deinococcota</taxon>
        <taxon>Deinococci</taxon>
        <taxon>Deinococcales</taxon>
        <taxon>Deinococcaceae</taxon>
        <taxon>Deinococcus</taxon>
    </lineage>
</organism>
<reference evidence="3" key="1">
    <citation type="journal article" date="2014" name="Int. J. Syst. Evol. Microbiol.">
        <title>Complete genome sequence of Corynebacterium casei LMG S-19264T (=DSM 44701T), isolated from a smear-ripened cheese.</title>
        <authorList>
            <consortium name="US DOE Joint Genome Institute (JGI-PGF)"/>
            <person name="Walter F."/>
            <person name="Albersmeier A."/>
            <person name="Kalinowski J."/>
            <person name="Ruckert C."/>
        </authorList>
    </citation>
    <scope>NUCLEOTIDE SEQUENCE</scope>
    <source>
        <strain evidence="3">JCM 31311</strain>
    </source>
</reference>
<dbReference type="RefSeq" id="WP_189093197.1">
    <property type="nucleotide sequence ID" value="NZ_BMQL01000058.1"/>
</dbReference>
<accession>A0A918FDE4</accession>
<dbReference type="Gene3D" id="2.160.20.10">
    <property type="entry name" value="Single-stranded right-handed beta-helix, Pectin lyase-like"/>
    <property type="match status" value="1"/>
</dbReference>